<protein>
    <submittedName>
        <fullName evidence="6">Phage integrase</fullName>
    </submittedName>
</protein>
<evidence type="ECO:0000313" key="8">
    <source>
        <dbReference type="Proteomes" id="UP000193925"/>
    </source>
</evidence>
<comment type="similarity">
    <text evidence="1">Belongs to the 'phage' integrase family.</text>
</comment>
<dbReference type="GO" id="GO:0003677">
    <property type="term" value="F:DNA binding"/>
    <property type="evidence" value="ECO:0007669"/>
    <property type="project" value="UniProtKB-KW"/>
</dbReference>
<dbReference type="EMBL" id="CCCS020000023">
    <property type="protein sequence ID" value="CDQ09361.1"/>
    <property type="molecule type" value="Genomic_DNA"/>
</dbReference>
<evidence type="ECO:0000313" key="7">
    <source>
        <dbReference type="EMBL" id="SMH66295.1"/>
    </source>
</evidence>
<dbReference type="InterPro" id="IPR010998">
    <property type="entry name" value="Integrase_recombinase_N"/>
</dbReference>
<evidence type="ECO:0000256" key="3">
    <source>
        <dbReference type="ARBA" id="ARBA00023125"/>
    </source>
</evidence>
<keyword evidence="4" id="KW-0233">DNA recombination</keyword>
<dbReference type="RefSeq" id="WP_051984715.1">
    <property type="nucleotide sequence ID" value="NZ_CCCS020000023.1"/>
</dbReference>
<evidence type="ECO:0000256" key="1">
    <source>
        <dbReference type="ARBA" id="ARBA00008857"/>
    </source>
</evidence>
<reference evidence="6" key="2">
    <citation type="submission" date="2014-07" db="EMBL/GenBank/DDBJ databases">
        <title>Initial genome analysis of the psychrotolerant acidophile Acidithiobacillus ferrivorans CF27: insights into iron and sulfur oxidation pathways and into biofilm formation.</title>
        <authorList>
            <person name="Talla E."/>
            <person name="Hedrich S."/>
            <person name="Mangenot S."/>
            <person name="Ji B."/>
            <person name="Johnson D.B."/>
            <person name="Barbe V."/>
            <person name="Bonnefoy V."/>
        </authorList>
    </citation>
    <scope>NUCLEOTIDE SEQUENCE [LARGE SCALE GENOMIC DNA]</scope>
    <source>
        <strain evidence="6">CF27</strain>
    </source>
</reference>
<evidence type="ECO:0000313" key="6">
    <source>
        <dbReference type="EMBL" id="CDQ09361.1"/>
    </source>
</evidence>
<keyword evidence="3" id="KW-0238">DNA-binding</keyword>
<dbReference type="GO" id="GO:0015074">
    <property type="term" value="P:DNA integration"/>
    <property type="evidence" value="ECO:0007669"/>
    <property type="project" value="UniProtKB-KW"/>
</dbReference>
<dbReference type="GO" id="GO:0006310">
    <property type="term" value="P:DNA recombination"/>
    <property type="evidence" value="ECO:0007669"/>
    <property type="project" value="UniProtKB-KW"/>
</dbReference>
<dbReference type="PROSITE" id="PS51898">
    <property type="entry name" value="TYR_RECOMBINASE"/>
    <property type="match status" value="1"/>
</dbReference>
<dbReference type="SUPFAM" id="SSF56349">
    <property type="entry name" value="DNA breaking-rejoining enzymes"/>
    <property type="match status" value="1"/>
</dbReference>
<dbReference type="Gene3D" id="1.10.150.130">
    <property type="match status" value="1"/>
</dbReference>
<dbReference type="InterPro" id="IPR050808">
    <property type="entry name" value="Phage_Integrase"/>
</dbReference>
<dbReference type="PANTHER" id="PTHR30629">
    <property type="entry name" value="PROPHAGE INTEGRASE"/>
    <property type="match status" value="1"/>
</dbReference>
<dbReference type="InterPro" id="IPR038488">
    <property type="entry name" value="Integrase_DNA-bd_sf"/>
</dbReference>
<gene>
    <name evidence="6" type="ORF">AFERRI_30007</name>
    <name evidence="7" type="ORF">AFERRI_30025</name>
</gene>
<dbReference type="Gene3D" id="3.30.160.390">
    <property type="entry name" value="Integrase, DNA-binding domain"/>
    <property type="match status" value="1"/>
</dbReference>
<reference evidence="6" key="1">
    <citation type="submission" date="2014-03" db="EMBL/GenBank/DDBJ databases">
        <authorList>
            <person name="Genoscope - CEA"/>
        </authorList>
    </citation>
    <scope>NUCLEOTIDE SEQUENCE [LARGE SCALE GENOMIC DNA]</scope>
    <source>
        <strain evidence="6">CF27</strain>
    </source>
</reference>
<dbReference type="PANTHER" id="PTHR30629:SF2">
    <property type="entry name" value="PROPHAGE INTEGRASE INTS-RELATED"/>
    <property type="match status" value="1"/>
</dbReference>
<sequence length="450" mass="49814">MDTSKQAWGIMAMATMTVKGLAGEIKAAKVRKTPVWVRDGGPKGAGQLVAKVASKGASFYYDHVTSAGKRDRIPLGPYSEKTQEGYLTLEQARAKAGEHAAIYRTITKDVRLHLDQQRIDHERALERQKAEREKANAGTLSALLDAYVDHLKTAGKPSSKDVASFFRIHVAEPFPALVSRPANDLGKRDFTPLFDRMQAAGLGRALGKVRSALHAAYNMALKSEKAGREAFRVFHVEVNPIAGIDTYKELSVPGERVLTIKELRTYLRGIDALTNPVMRLAMLLQIYLGGQRPAQLFRVTAADVDMDRNTITQYDGKGKRQHPRAHVLPLTPKTRQWVEELLALNTDAPGIFSTDGRSTIWPETASSVAHAIGAGAYRLGDIRRTVETEMGRLKISKDMKAQLLSHGLGDIQTRHYDKYAYLDEKTDALTKWEKYLDTIMVGDNIIPIAG</sequence>
<organism evidence="6">
    <name type="scientific">Acidithiobacillus ferrivorans</name>
    <dbReference type="NCBI Taxonomy" id="160808"/>
    <lineage>
        <taxon>Bacteria</taxon>
        <taxon>Pseudomonadati</taxon>
        <taxon>Pseudomonadota</taxon>
        <taxon>Acidithiobacillia</taxon>
        <taxon>Acidithiobacillales</taxon>
        <taxon>Acidithiobacillaceae</taxon>
        <taxon>Acidithiobacillus</taxon>
    </lineage>
</organism>
<dbReference type="EMBL" id="LT841305">
    <property type="protein sequence ID" value="SMH66295.1"/>
    <property type="molecule type" value="Genomic_DNA"/>
</dbReference>
<reference evidence="7 8" key="3">
    <citation type="submission" date="2017-03" db="EMBL/GenBank/DDBJ databases">
        <authorList>
            <person name="Regsiter A."/>
            <person name="William W."/>
        </authorList>
    </citation>
    <scope>NUCLEOTIDE SEQUENCE [LARGE SCALE GENOMIC DNA]</scope>
    <source>
        <strain evidence="7">PRJEB5721</strain>
    </source>
</reference>
<evidence type="ECO:0000259" key="5">
    <source>
        <dbReference type="PROSITE" id="PS51898"/>
    </source>
</evidence>
<feature type="domain" description="Tyr recombinase" evidence="5">
    <location>
        <begin position="253"/>
        <end position="430"/>
    </location>
</feature>
<keyword evidence="2" id="KW-0229">DNA integration</keyword>
<proteinExistence type="inferred from homology"/>
<dbReference type="Gene3D" id="1.10.443.10">
    <property type="entry name" value="Intergrase catalytic core"/>
    <property type="match status" value="1"/>
</dbReference>
<dbReference type="InterPro" id="IPR013762">
    <property type="entry name" value="Integrase-like_cat_sf"/>
</dbReference>
<accession>A0A060ULZ1</accession>
<evidence type="ECO:0000256" key="4">
    <source>
        <dbReference type="ARBA" id="ARBA00023172"/>
    </source>
</evidence>
<dbReference type="AlphaFoldDB" id="A0A060ULZ1"/>
<evidence type="ECO:0000256" key="2">
    <source>
        <dbReference type="ARBA" id="ARBA00022908"/>
    </source>
</evidence>
<dbReference type="InterPro" id="IPR002104">
    <property type="entry name" value="Integrase_catalytic"/>
</dbReference>
<dbReference type="Proteomes" id="UP000193925">
    <property type="component" value="Chromosome AFERRI"/>
</dbReference>
<dbReference type="InterPro" id="IPR011010">
    <property type="entry name" value="DNA_brk_join_enz"/>
</dbReference>
<keyword evidence="8" id="KW-1185">Reference proteome</keyword>
<name>A0A060ULZ1_9PROT</name>